<dbReference type="HOGENOM" id="CLU_021749_0_0_1"/>
<accession>W4K729</accession>
<protein>
    <submittedName>
        <fullName evidence="2">Uncharacterized protein</fullName>
    </submittedName>
</protein>
<proteinExistence type="predicted"/>
<evidence type="ECO:0000256" key="1">
    <source>
        <dbReference type="SAM" id="MobiDB-lite"/>
    </source>
</evidence>
<feature type="region of interest" description="Disordered" evidence="1">
    <location>
        <begin position="697"/>
        <end position="722"/>
    </location>
</feature>
<dbReference type="AlphaFoldDB" id="W4K729"/>
<reference evidence="2 3" key="1">
    <citation type="journal article" date="2012" name="New Phytol.">
        <title>Insight into trade-off between wood decay and parasitism from the genome of a fungal forest pathogen.</title>
        <authorList>
            <person name="Olson A."/>
            <person name="Aerts A."/>
            <person name="Asiegbu F."/>
            <person name="Belbahri L."/>
            <person name="Bouzid O."/>
            <person name="Broberg A."/>
            <person name="Canback B."/>
            <person name="Coutinho P.M."/>
            <person name="Cullen D."/>
            <person name="Dalman K."/>
            <person name="Deflorio G."/>
            <person name="van Diepen L.T."/>
            <person name="Dunand C."/>
            <person name="Duplessis S."/>
            <person name="Durling M."/>
            <person name="Gonthier P."/>
            <person name="Grimwood J."/>
            <person name="Fossdal C.G."/>
            <person name="Hansson D."/>
            <person name="Henrissat B."/>
            <person name="Hietala A."/>
            <person name="Himmelstrand K."/>
            <person name="Hoffmeister D."/>
            <person name="Hogberg N."/>
            <person name="James T.Y."/>
            <person name="Karlsson M."/>
            <person name="Kohler A."/>
            <person name="Kues U."/>
            <person name="Lee Y.H."/>
            <person name="Lin Y.C."/>
            <person name="Lind M."/>
            <person name="Lindquist E."/>
            <person name="Lombard V."/>
            <person name="Lucas S."/>
            <person name="Lunden K."/>
            <person name="Morin E."/>
            <person name="Murat C."/>
            <person name="Park J."/>
            <person name="Raffaello T."/>
            <person name="Rouze P."/>
            <person name="Salamov A."/>
            <person name="Schmutz J."/>
            <person name="Solheim H."/>
            <person name="Stahlberg J."/>
            <person name="Velez H."/>
            <person name="de Vries R.P."/>
            <person name="Wiebenga A."/>
            <person name="Woodward S."/>
            <person name="Yakovlev I."/>
            <person name="Garbelotto M."/>
            <person name="Martin F."/>
            <person name="Grigoriev I.V."/>
            <person name="Stenlid J."/>
        </authorList>
    </citation>
    <scope>NUCLEOTIDE SEQUENCE [LARGE SCALE GENOMIC DNA]</scope>
    <source>
        <strain evidence="2 3">TC 32-1</strain>
    </source>
</reference>
<dbReference type="eggNOG" id="ENOG502SESP">
    <property type="taxonomic scope" value="Eukaryota"/>
</dbReference>
<feature type="compositionally biased region" description="Polar residues" evidence="1">
    <location>
        <begin position="697"/>
        <end position="710"/>
    </location>
</feature>
<organism evidence="2 3">
    <name type="scientific">Heterobasidion irregulare (strain TC 32-1)</name>
    <dbReference type="NCBI Taxonomy" id="747525"/>
    <lineage>
        <taxon>Eukaryota</taxon>
        <taxon>Fungi</taxon>
        <taxon>Dikarya</taxon>
        <taxon>Basidiomycota</taxon>
        <taxon>Agaricomycotina</taxon>
        <taxon>Agaricomycetes</taxon>
        <taxon>Russulales</taxon>
        <taxon>Bondarzewiaceae</taxon>
        <taxon>Heterobasidion</taxon>
        <taxon>Heterobasidion annosum species complex</taxon>
    </lineage>
</organism>
<dbReference type="OrthoDB" id="270318at2759"/>
<dbReference type="InParanoid" id="W4K729"/>
<dbReference type="EMBL" id="KI925458">
    <property type="protein sequence ID" value="ETW81559.1"/>
    <property type="molecule type" value="Genomic_DNA"/>
</dbReference>
<dbReference type="RefSeq" id="XP_009546191.1">
    <property type="nucleotide sequence ID" value="XM_009547896.1"/>
</dbReference>
<keyword evidence="3" id="KW-1185">Reference proteome</keyword>
<name>W4K729_HETIT</name>
<gene>
    <name evidence="2" type="ORF">HETIRDRAFT_434108</name>
</gene>
<dbReference type="Proteomes" id="UP000030671">
    <property type="component" value="Unassembled WGS sequence"/>
</dbReference>
<dbReference type="STRING" id="747525.W4K729"/>
<dbReference type="KEGG" id="hir:HETIRDRAFT_434108"/>
<feature type="region of interest" description="Disordered" evidence="1">
    <location>
        <begin position="827"/>
        <end position="863"/>
    </location>
</feature>
<evidence type="ECO:0000313" key="2">
    <source>
        <dbReference type="EMBL" id="ETW81559.1"/>
    </source>
</evidence>
<sequence length="863" mass="98551">MDRLCGEILQLILNELDFPAPFTAISKRYYEFSRDPYVRAQYFLAHYGRTQALYWALGSGRLMNERVIDILLTSGAHLSRYLVQIAIHHFYRSSVPYIKAQWVRTMPLSTFAYFQKVAAERLGAELPPTKGDDDGTIFTQFLKERQSPPNLRSIKLETILEIFEKYKFIPFCAKDPIMTQFPLALAIEPRLLPLAVANGFTMDSRYRDFIFRRMFERSNSTNNSRSDDMLQNVRELCRLDASMFVSRTVAAEVCMEAQTNVTAFSVLRTLDSKGELRFDLSSVVEELIKLFVKTRSITLHHTVNALRHLYAAYPSKDPTVRLVMLVTVFNGHTPATVHTKLESLKLLPLTKRDVHNVLLNPFIERHTNVMEYAKTYLDFEPREMRAFLEDIATKCLEITCKGRMLKSLHAEIPSLEKTLVAFVQDRYQIAQSDLDGYRDDLLGNFEARLCRDLNCVRSFEDAVLPSSGSNIVNDDSDDDEDMDQLADDYVDFDIPPLVPATKPDLDGLGHIGQETLSQAIRQDELVPARRRRSYPTLMSHFSSDYTTRLHYPERSCCLRGLLLNVLTVVYDSDSVHVARWIRSEFGPRHFLTAVFMSHAIINHSTTVIPYYLPSDSPPTVPITLKHFQLLACLGRMPHPALFQSIQHGAPFYMTEDDYLHEDASKIKKESTPSTELVTPVDSFSSVAAPLASTSAIASSSRVRSTTTNAQGRRPRRSAAASVKSYVVPDSDDEAIADDKMYIDTSFRKPVKEVKEQPAETHLQQWIKHLAALVKEEQKKYNEKRKQAEKASEPGTKIRVMKSNFLKEVSVMVRELRKADEAQRLEQLGSGLVNDDYSEDDDEYHHWTTRAKRQKMTNDPTIHA</sequence>
<evidence type="ECO:0000313" key="3">
    <source>
        <dbReference type="Proteomes" id="UP000030671"/>
    </source>
</evidence>
<dbReference type="GeneID" id="20674722"/>